<gene>
    <name evidence="1" type="ORF">BN437_1986</name>
</gene>
<evidence type="ECO:0000313" key="1">
    <source>
        <dbReference type="EMBL" id="CCO93916.1"/>
    </source>
</evidence>
<proteinExistence type="predicted"/>
<dbReference type="AlphaFoldDB" id="A0A831A048"/>
<accession>A0A831A048</accession>
<dbReference type="EMBL" id="CAPB01000020">
    <property type="protein sequence ID" value="CCO93916.1"/>
    <property type="molecule type" value="Genomic_DNA"/>
</dbReference>
<evidence type="ECO:0000313" key="2">
    <source>
        <dbReference type="Proteomes" id="UP000013111"/>
    </source>
</evidence>
<organism evidence="1 2">
    <name type="scientific">Erwinia amylovora NBRC 12687 = CFBP 1232</name>
    <dbReference type="NCBI Taxonomy" id="1219359"/>
    <lineage>
        <taxon>Bacteria</taxon>
        <taxon>Pseudomonadati</taxon>
        <taxon>Pseudomonadota</taxon>
        <taxon>Gammaproteobacteria</taxon>
        <taxon>Enterobacterales</taxon>
        <taxon>Erwiniaceae</taxon>
        <taxon>Erwinia</taxon>
    </lineage>
</organism>
<protein>
    <submittedName>
        <fullName evidence="1">Uncharacterized protein</fullName>
    </submittedName>
</protein>
<name>A0A831A048_ERWAM</name>
<reference evidence="1 2" key="2">
    <citation type="submission" date="2013-04" db="EMBL/GenBank/DDBJ databases">
        <title>Comparative genomics of 12 strains of Erwinia amylovora identifies a pan-genome with a large conserved core and provides insights into host specificity.</title>
        <authorList>
            <person name="Mann R.A."/>
            <person name="Smits T.H.M."/>
            <person name="Buehlmann A."/>
            <person name="Blom J."/>
            <person name="Goesmann A."/>
            <person name="Frey J.E."/>
            <person name="Plummer K.M."/>
            <person name="Beer S.V."/>
            <person name="Luck J."/>
            <person name="Duffy B."/>
            <person name="Rodoni B."/>
        </authorList>
    </citation>
    <scope>NUCLEOTIDE SEQUENCE [LARGE SCALE GENOMIC DNA]</scope>
    <source>
        <strain evidence="2">CFBP 1232</strain>
    </source>
</reference>
<sequence length="42" mass="4943">MQLIALKTLKRQTVERQRTLQSAVTVCIGPQIFLKQMSWQRL</sequence>
<comment type="caution">
    <text evidence="1">The sequence shown here is derived from an EMBL/GenBank/DDBJ whole genome shotgun (WGS) entry which is preliminary data.</text>
</comment>
<dbReference type="Proteomes" id="UP000013111">
    <property type="component" value="Unassembled WGS sequence"/>
</dbReference>
<reference evidence="1 2" key="1">
    <citation type="submission" date="2012-11" db="EMBL/GenBank/DDBJ databases">
        <authorList>
            <person name="Linke B."/>
        </authorList>
    </citation>
    <scope>NUCLEOTIDE SEQUENCE [LARGE SCALE GENOMIC DNA]</scope>
    <source>
        <strain evidence="2">CFBP 1232</strain>
    </source>
</reference>